<comment type="similarity">
    <text evidence="1">Belongs to the UPF0545 family.</text>
</comment>
<dbReference type="PANTHER" id="PTHR28052:SF1">
    <property type="entry name" value="UPF0545 PROTEIN C22ORF39"/>
    <property type="match status" value="1"/>
</dbReference>
<dbReference type="GO" id="GO:0043083">
    <property type="term" value="C:synaptic cleft"/>
    <property type="evidence" value="ECO:0007669"/>
    <property type="project" value="UniProtKB-SubCell"/>
</dbReference>
<comment type="caution">
    <text evidence="6">The sequence shown here is derived from an EMBL/GenBank/DDBJ whole genome shotgun (WGS) entry which is preliminary data.</text>
</comment>
<dbReference type="AlphaFoldDB" id="A0AAN8M792"/>
<evidence type="ECO:0000256" key="2">
    <source>
        <dbReference type="ARBA" id="ARBA00043942"/>
    </source>
</evidence>
<dbReference type="InterPro" id="IPR021475">
    <property type="entry name" value="Pants/Emi1-like"/>
</dbReference>
<accession>A0AAN8M792</accession>
<dbReference type="PANTHER" id="PTHR28052">
    <property type="entry name" value="UPF0545 PROTEIN C22ORF39"/>
    <property type="match status" value="1"/>
</dbReference>
<protein>
    <recommendedName>
        <fullName evidence="3">Synaptic plasticity regulator PANTS</fullName>
    </recommendedName>
    <alternativeName>
        <fullName evidence="4">Plasticity-associated neural transcript short</fullName>
    </alternativeName>
</protein>
<dbReference type="Pfam" id="PF11326">
    <property type="entry name" value="PANTS-like"/>
    <property type="match status" value="1"/>
</dbReference>
<evidence type="ECO:0000256" key="4">
    <source>
        <dbReference type="ARBA" id="ARBA00044235"/>
    </source>
</evidence>
<evidence type="ECO:0000313" key="7">
    <source>
        <dbReference type="Proteomes" id="UP001356427"/>
    </source>
</evidence>
<dbReference type="Proteomes" id="UP001356427">
    <property type="component" value="Unassembled WGS sequence"/>
</dbReference>
<comment type="subcellular location">
    <subcellularLocation>
        <location evidence="2">Synaptic cleft</location>
    </subcellularLocation>
</comment>
<name>A0AAN8M792_9TELE</name>
<feature type="region of interest" description="Disordered" evidence="5">
    <location>
        <begin position="58"/>
        <end position="110"/>
    </location>
</feature>
<proteinExistence type="inferred from homology"/>
<gene>
    <name evidence="6" type="ORF">J4Q44_G00166380</name>
</gene>
<evidence type="ECO:0000256" key="5">
    <source>
        <dbReference type="SAM" id="MobiDB-lite"/>
    </source>
</evidence>
<evidence type="ECO:0000313" key="6">
    <source>
        <dbReference type="EMBL" id="KAK6313291.1"/>
    </source>
</evidence>
<keyword evidence="7" id="KW-1185">Reference proteome</keyword>
<evidence type="ECO:0000256" key="3">
    <source>
        <dbReference type="ARBA" id="ARBA00044072"/>
    </source>
</evidence>
<dbReference type="EMBL" id="JAGTTL010000014">
    <property type="protein sequence ID" value="KAK6313291.1"/>
    <property type="molecule type" value="Genomic_DNA"/>
</dbReference>
<feature type="compositionally biased region" description="Basic and acidic residues" evidence="5">
    <location>
        <begin position="58"/>
        <end position="98"/>
    </location>
</feature>
<evidence type="ECO:0000256" key="1">
    <source>
        <dbReference type="ARBA" id="ARBA00006412"/>
    </source>
</evidence>
<organism evidence="6 7">
    <name type="scientific">Coregonus suidteri</name>
    <dbReference type="NCBI Taxonomy" id="861788"/>
    <lineage>
        <taxon>Eukaryota</taxon>
        <taxon>Metazoa</taxon>
        <taxon>Chordata</taxon>
        <taxon>Craniata</taxon>
        <taxon>Vertebrata</taxon>
        <taxon>Euteleostomi</taxon>
        <taxon>Actinopterygii</taxon>
        <taxon>Neopterygii</taxon>
        <taxon>Teleostei</taxon>
        <taxon>Protacanthopterygii</taxon>
        <taxon>Salmoniformes</taxon>
        <taxon>Salmonidae</taxon>
        <taxon>Coregoninae</taxon>
        <taxon>Coregonus</taxon>
    </lineage>
</organism>
<sequence>MADSGAMWRPPRTCDDYWSEFRHCKSLWNRFHNYYAHGTSPSCGQWKEDYYSCREWEKNPGPETKDALQQSERNREAEQRKFTPVWDLRRDPPRDWHMPLHQGKPPDSQS</sequence>
<reference evidence="6 7" key="1">
    <citation type="submission" date="2021-04" db="EMBL/GenBank/DDBJ databases">
        <authorList>
            <person name="De Guttry C."/>
            <person name="Zahm M."/>
            <person name="Klopp C."/>
            <person name="Cabau C."/>
            <person name="Louis A."/>
            <person name="Berthelot C."/>
            <person name="Parey E."/>
            <person name="Roest Crollius H."/>
            <person name="Montfort J."/>
            <person name="Robinson-Rechavi M."/>
            <person name="Bucao C."/>
            <person name="Bouchez O."/>
            <person name="Gislard M."/>
            <person name="Lluch J."/>
            <person name="Milhes M."/>
            <person name="Lampietro C."/>
            <person name="Lopez Roques C."/>
            <person name="Donnadieu C."/>
            <person name="Braasch I."/>
            <person name="Desvignes T."/>
            <person name="Postlethwait J."/>
            <person name="Bobe J."/>
            <person name="Wedekind C."/>
            <person name="Guiguen Y."/>
        </authorList>
    </citation>
    <scope>NUCLEOTIDE SEQUENCE [LARGE SCALE GENOMIC DNA]</scope>
    <source>
        <strain evidence="6">Cs_M1</strain>
        <tissue evidence="6">Blood</tissue>
    </source>
</reference>